<dbReference type="GO" id="GO:0005829">
    <property type="term" value="C:cytosol"/>
    <property type="evidence" value="ECO:0007669"/>
    <property type="project" value="TreeGrafter"/>
</dbReference>
<gene>
    <name evidence="5" type="ORF">AMATHDRAFT_139673</name>
</gene>
<dbReference type="SUPFAM" id="SSF56214">
    <property type="entry name" value="4'-phosphopantetheinyl transferase"/>
    <property type="match status" value="2"/>
</dbReference>
<accession>A0A2A9NXN1</accession>
<dbReference type="Pfam" id="PF22624">
    <property type="entry name" value="AASDHPPT_N"/>
    <property type="match status" value="1"/>
</dbReference>
<dbReference type="Proteomes" id="UP000242287">
    <property type="component" value="Unassembled WGS sequence"/>
</dbReference>
<evidence type="ECO:0000313" key="5">
    <source>
        <dbReference type="EMBL" id="PFH52686.1"/>
    </source>
</evidence>
<dbReference type="OrthoDB" id="26719at2759"/>
<reference evidence="5 6" key="1">
    <citation type="submission" date="2014-02" db="EMBL/GenBank/DDBJ databases">
        <title>Transposable element dynamics among asymbiotic and ectomycorrhizal Amanita fungi.</title>
        <authorList>
            <consortium name="DOE Joint Genome Institute"/>
            <person name="Hess J."/>
            <person name="Skrede I."/>
            <person name="Wolfe B."/>
            <person name="LaButti K."/>
            <person name="Ohm R.A."/>
            <person name="Grigoriev I.V."/>
            <person name="Pringle A."/>
        </authorList>
    </citation>
    <scope>NUCLEOTIDE SEQUENCE [LARGE SCALE GENOMIC DNA]</scope>
    <source>
        <strain evidence="5 6">SKay4041</strain>
    </source>
</reference>
<evidence type="ECO:0000259" key="4">
    <source>
        <dbReference type="Pfam" id="PF22624"/>
    </source>
</evidence>
<keyword evidence="6" id="KW-1185">Reference proteome</keyword>
<dbReference type="InterPro" id="IPR037143">
    <property type="entry name" value="4-PPantetheinyl_Trfase_dom_sf"/>
</dbReference>
<dbReference type="InterPro" id="IPR050559">
    <property type="entry name" value="P-Pant_transferase_sf"/>
</dbReference>
<evidence type="ECO:0000256" key="1">
    <source>
        <dbReference type="ARBA" id="ARBA00013172"/>
    </source>
</evidence>
<organism evidence="5 6">
    <name type="scientific">Amanita thiersii Skay4041</name>
    <dbReference type="NCBI Taxonomy" id="703135"/>
    <lineage>
        <taxon>Eukaryota</taxon>
        <taxon>Fungi</taxon>
        <taxon>Dikarya</taxon>
        <taxon>Basidiomycota</taxon>
        <taxon>Agaricomycotina</taxon>
        <taxon>Agaricomycetes</taxon>
        <taxon>Agaricomycetidae</taxon>
        <taxon>Agaricales</taxon>
        <taxon>Pluteineae</taxon>
        <taxon>Amanitaceae</taxon>
        <taxon>Amanita</taxon>
    </lineage>
</organism>
<evidence type="ECO:0000313" key="6">
    <source>
        <dbReference type="Proteomes" id="UP000242287"/>
    </source>
</evidence>
<proteinExistence type="predicted"/>
<dbReference type="EMBL" id="KZ301978">
    <property type="protein sequence ID" value="PFH52686.1"/>
    <property type="molecule type" value="Genomic_DNA"/>
</dbReference>
<evidence type="ECO:0000256" key="2">
    <source>
        <dbReference type="ARBA" id="ARBA00022679"/>
    </source>
</evidence>
<dbReference type="GO" id="GO:0000287">
    <property type="term" value="F:magnesium ion binding"/>
    <property type="evidence" value="ECO:0007669"/>
    <property type="project" value="InterPro"/>
</dbReference>
<feature type="domain" description="4'-phosphopantetheinyl transferase N-terminal" evidence="4">
    <location>
        <begin position="16"/>
        <end position="102"/>
    </location>
</feature>
<dbReference type="GO" id="GO:0019878">
    <property type="term" value="P:lysine biosynthetic process via aminoadipic acid"/>
    <property type="evidence" value="ECO:0007669"/>
    <property type="project" value="TreeGrafter"/>
</dbReference>
<evidence type="ECO:0000259" key="3">
    <source>
        <dbReference type="Pfam" id="PF01648"/>
    </source>
</evidence>
<name>A0A2A9NXN1_9AGAR</name>
<dbReference type="AlphaFoldDB" id="A0A2A9NXN1"/>
<dbReference type="STRING" id="703135.A0A2A9NXN1"/>
<sequence>MEVWVVIYNPETFSEELYRRALLLVDDASAERIKKYYRREDACRCLIGRLLPRALLHNQGVEFQSVRFATTERGKPYIAYPELTPPIGYNITHDNAVVAMAFSPGTHNPPAYLIGIDIMRVHLPGRDTFTRFVKTMCGMLTPFEYGQVFSGKSEEDNLRCFFWIWTMKEAYTKALGLGLGFDFARVEFDSTANVVRVDGKPLTGWRFVKFKLHIDNDDYQGVVAEYVGIGQIEIIQESAGTAVFMKKYEASAFVQTALSGLDFSTY</sequence>
<protein>
    <recommendedName>
        <fullName evidence="1">holo-[acyl-carrier-protein] synthase</fullName>
        <ecNumber evidence="1">2.7.8.7</ecNumber>
    </recommendedName>
</protein>
<dbReference type="GO" id="GO:0008897">
    <property type="term" value="F:holo-[acyl-carrier-protein] synthase activity"/>
    <property type="evidence" value="ECO:0007669"/>
    <property type="project" value="UniProtKB-EC"/>
</dbReference>
<dbReference type="PANTHER" id="PTHR12215">
    <property type="entry name" value="PHOSPHOPANTETHEINE TRANSFERASE"/>
    <property type="match status" value="1"/>
</dbReference>
<dbReference type="PANTHER" id="PTHR12215:SF10">
    <property type="entry name" value="L-AMINOADIPATE-SEMIALDEHYDE DEHYDROGENASE-PHOSPHOPANTETHEINYL TRANSFERASE"/>
    <property type="match status" value="1"/>
</dbReference>
<dbReference type="InterPro" id="IPR008278">
    <property type="entry name" value="4-PPantetheinyl_Trfase_dom"/>
</dbReference>
<keyword evidence="2" id="KW-0808">Transferase</keyword>
<dbReference type="InterPro" id="IPR055066">
    <property type="entry name" value="AASDHPPT_N"/>
</dbReference>
<dbReference type="EC" id="2.7.8.7" evidence="1"/>
<feature type="domain" description="4'-phosphopantetheinyl transferase" evidence="3">
    <location>
        <begin position="114"/>
        <end position="217"/>
    </location>
</feature>
<dbReference type="Pfam" id="PF01648">
    <property type="entry name" value="ACPS"/>
    <property type="match status" value="1"/>
</dbReference>
<dbReference type="Gene3D" id="3.90.470.20">
    <property type="entry name" value="4'-phosphopantetheinyl transferase domain"/>
    <property type="match status" value="2"/>
</dbReference>